<evidence type="ECO:0000313" key="2">
    <source>
        <dbReference type="EMBL" id="KAG0462416.1"/>
    </source>
</evidence>
<evidence type="ECO:0000256" key="1">
    <source>
        <dbReference type="SAM" id="Phobius"/>
    </source>
</evidence>
<feature type="transmembrane region" description="Helical" evidence="1">
    <location>
        <begin position="99"/>
        <end position="117"/>
    </location>
</feature>
<organism evidence="2 3">
    <name type="scientific">Vanilla planifolia</name>
    <name type="common">Vanilla</name>
    <dbReference type="NCBI Taxonomy" id="51239"/>
    <lineage>
        <taxon>Eukaryota</taxon>
        <taxon>Viridiplantae</taxon>
        <taxon>Streptophyta</taxon>
        <taxon>Embryophyta</taxon>
        <taxon>Tracheophyta</taxon>
        <taxon>Spermatophyta</taxon>
        <taxon>Magnoliopsida</taxon>
        <taxon>Liliopsida</taxon>
        <taxon>Asparagales</taxon>
        <taxon>Orchidaceae</taxon>
        <taxon>Vanilloideae</taxon>
        <taxon>Vanilleae</taxon>
        <taxon>Vanilla</taxon>
    </lineage>
</organism>
<feature type="transmembrane region" description="Helical" evidence="1">
    <location>
        <begin position="30"/>
        <end position="48"/>
    </location>
</feature>
<reference evidence="2 3" key="1">
    <citation type="journal article" date="2020" name="Nat. Food">
        <title>A phased Vanilla planifolia genome enables genetic improvement of flavour and production.</title>
        <authorList>
            <person name="Hasing T."/>
            <person name="Tang H."/>
            <person name="Brym M."/>
            <person name="Khazi F."/>
            <person name="Huang T."/>
            <person name="Chambers A.H."/>
        </authorList>
    </citation>
    <scope>NUCLEOTIDE SEQUENCE [LARGE SCALE GENOMIC DNA]</scope>
    <source>
        <tissue evidence="2">Leaf</tissue>
    </source>
</reference>
<protein>
    <submittedName>
        <fullName evidence="2">Uncharacterized protein</fullName>
    </submittedName>
</protein>
<gene>
    <name evidence="2" type="ORF">HPP92_020892</name>
</gene>
<dbReference type="AlphaFoldDB" id="A0A835UK71"/>
<sequence>MTIILDKFIRKKMIEGEIMQSVYFKQSLKCILLSFFETAMYFLANVIVHCDLSVTFERNLVIFSKFSNEDFPKCLHFFASFDFHVSCCPQPSFWVFDMWVVPILLFSLTLHWVFFCFK</sequence>
<keyword evidence="1" id="KW-0472">Membrane</keyword>
<keyword evidence="1" id="KW-0812">Transmembrane</keyword>
<accession>A0A835UK71</accession>
<keyword evidence="1" id="KW-1133">Transmembrane helix</keyword>
<proteinExistence type="predicted"/>
<comment type="caution">
    <text evidence="2">The sequence shown here is derived from an EMBL/GenBank/DDBJ whole genome shotgun (WGS) entry which is preliminary data.</text>
</comment>
<name>A0A835UK71_VANPL</name>
<dbReference type="Proteomes" id="UP000639772">
    <property type="component" value="Chromosome 11"/>
</dbReference>
<dbReference type="EMBL" id="JADCNM010000011">
    <property type="protein sequence ID" value="KAG0462416.1"/>
    <property type="molecule type" value="Genomic_DNA"/>
</dbReference>
<evidence type="ECO:0000313" key="3">
    <source>
        <dbReference type="Proteomes" id="UP000639772"/>
    </source>
</evidence>